<name>A0A0C9X0V9_9AGAR</name>
<dbReference type="InterPro" id="IPR029058">
    <property type="entry name" value="AB_hydrolase_fold"/>
</dbReference>
<dbReference type="HOGENOM" id="CLU_045014_0_0_1"/>
<evidence type="ECO:0000313" key="2">
    <source>
        <dbReference type="Proteomes" id="UP000054477"/>
    </source>
</evidence>
<evidence type="ECO:0008006" key="3">
    <source>
        <dbReference type="Google" id="ProtNLM"/>
    </source>
</evidence>
<dbReference type="Proteomes" id="UP000054477">
    <property type="component" value="Unassembled WGS sequence"/>
</dbReference>
<dbReference type="EMBL" id="KN839041">
    <property type="protein sequence ID" value="KIJ91196.1"/>
    <property type="molecule type" value="Genomic_DNA"/>
</dbReference>
<dbReference type="SUPFAM" id="SSF53474">
    <property type="entry name" value="alpha/beta-Hydrolases"/>
    <property type="match status" value="1"/>
</dbReference>
<sequence>MDPLAVSGRDLATTQNFKTIKVDALGTKLSYLDSGSPVGTAYETIFIVHGIIFTNGMQRVLKLAPTSGLRIVAINRRDYPHSSPFSPAELDTMATGSDTDKVIFLSNRGLEIMTFIDEFIQQYELPPISGDGKTGGVALAGWSLGNIVTCAAISSAERLSPGVKFRLAKYLRALVLQDPPTVALGLPARPTWFPLYDPQIPARERVDYTCQWLTSYFKHGALETRSPDALSVYLGSTHRAPSIFNMHNNLSEILYPPPVTDGSDGYLMRNFESQLLANYRKACFDPATRVLLPKMKIWELSFDATLPNCILALWGIQDDNTAHGGDLVNFEVVHGANHFMHWDDPSEMIEVYKKLVA</sequence>
<reference evidence="1 2" key="1">
    <citation type="submission" date="2014-04" db="EMBL/GenBank/DDBJ databases">
        <authorList>
            <consortium name="DOE Joint Genome Institute"/>
            <person name="Kuo A."/>
            <person name="Kohler A."/>
            <person name="Nagy L.G."/>
            <person name="Floudas D."/>
            <person name="Copeland A."/>
            <person name="Barry K.W."/>
            <person name="Cichocki N."/>
            <person name="Veneault-Fourrey C."/>
            <person name="LaButti K."/>
            <person name="Lindquist E.A."/>
            <person name="Lipzen A."/>
            <person name="Lundell T."/>
            <person name="Morin E."/>
            <person name="Murat C."/>
            <person name="Sun H."/>
            <person name="Tunlid A."/>
            <person name="Henrissat B."/>
            <person name="Grigoriev I.V."/>
            <person name="Hibbett D.S."/>
            <person name="Martin F."/>
            <person name="Nordberg H.P."/>
            <person name="Cantor M.N."/>
            <person name="Hua S.X."/>
        </authorList>
    </citation>
    <scope>NUCLEOTIDE SEQUENCE [LARGE SCALE GENOMIC DNA]</scope>
    <source>
        <strain evidence="1 2">LaAM-08-1</strain>
    </source>
</reference>
<evidence type="ECO:0000313" key="1">
    <source>
        <dbReference type="EMBL" id="KIJ91196.1"/>
    </source>
</evidence>
<reference evidence="2" key="2">
    <citation type="submission" date="2015-01" db="EMBL/GenBank/DDBJ databases">
        <title>Evolutionary Origins and Diversification of the Mycorrhizal Mutualists.</title>
        <authorList>
            <consortium name="DOE Joint Genome Institute"/>
            <consortium name="Mycorrhizal Genomics Consortium"/>
            <person name="Kohler A."/>
            <person name="Kuo A."/>
            <person name="Nagy L.G."/>
            <person name="Floudas D."/>
            <person name="Copeland A."/>
            <person name="Barry K.W."/>
            <person name="Cichocki N."/>
            <person name="Veneault-Fourrey C."/>
            <person name="LaButti K."/>
            <person name="Lindquist E.A."/>
            <person name="Lipzen A."/>
            <person name="Lundell T."/>
            <person name="Morin E."/>
            <person name="Murat C."/>
            <person name="Riley R."/>
            <person name="Ohm R."/>
            <person name="Sun H."/>
            <person name="Tunlid A."/>
            <person name="Henrissat B."/>
            <person name="Grigoriev I.V."/>
            <person name="Hibbett D.S."/>
            <person name="Martin F."/>
        </authorList>
    </citation>
    <scope>NUCLEOTIDE SEQUENCE [LARGE SCALE GENOMIC DNA]</scope>
    <source>
        <strain evidence="2">LaAM-08-1</strain>
    </source>
</reference>
<accession>A0A0C9X0V9</accession>
<protein>
    <recommendedName>
        <fullName evidence="3">AB hydrolase-1 domain-containing protein</fullName>
    </recommendedName>
</protein>
<dbReference type="Gene3D" id="3.40.50.1820">
    <property type="entry name" value="alpha/beta hydrolase"/>
    <property type="match status" value="1"/>
</dbReference>
<gene>
    <name evidence="1" type="ORF">K443DRAFT_14603</name>
</gene>
<dbReference type="OrthoDB" id="3251587at2759"/>
<organism evidence="1 2">
    <name type="scientific">Laccaria amethystina LaAM-08-1</name>
    <dbReference type="NCBI Taxonomy" id="1095629"/>
    <lineage>
        <taxon>Eukaryota</taxon>
        <taxon>Fungi</taxon>
        <taxon>Dikarya</taxon>
        <taxon>Basidiomycota</taxon>
        <taxon>Agaricomycotina</taxon>
        <taxon>Agaricomycetes</taxon>
        <taxon>Agaricomycetidae</taxon>
        <taxon>Agaricales</taxon>
        <taxon>Agaricineae</taxon>
        <taxon>Hydnangiaceae</taxon>
        <taxon>Laccaria</taxon>
    </lineage>
</organism>
<dbReference type="AlphaFoldDB" id="A0A0C9X0V9"/>
<keyword evidence="2" id="KW-1185">Reference proteome</keyword>
<proteinExistence type="predicted"/>